<dbReference type="InterPro" id="IPR001633">
    <property type="entry name" value="EAL_dom"/>
</dbReference>
<sequence>MSHINLLEVLKDKSKQVTPKLEKSPFQKDFIRAIEMMPQLIWVSSAGHHLYNSNFKQYLASDEQSLTAQSWLNAIHPEDAEHLRFLWESAQKSGQSFEKECRIRDRQQRYHWFLLIARNSQQLEGCDQWMISCTNIHDSAVKYRETKDTLRAHTHMLDVSVDCIKIVKPDGSLSHMNRSGCQALLGKEREKNFGMKWLDLLPPEAREKGQQAIREAIKGKNSRFPGMSINQDEVKYWDNMLTPVLNEHGETTSILCVSRDVTLQKIAEDKLRLSSEVDDLTKLINRRTFRKKTKQAIQVAKETRTLVGVMLIDLDHFKNINDTLGHQAGDHLLRVLSKRFQKYISEQVSIARLGGDEFAVVVHSVENEQQLIELAKKFAKLLDAPITYSGRVINCGMSIGCSMYPKDAREIPELMKCADTALNDLKAGGRGGIRMFDHSMLAAVQSKAEQLQTARMIIREQRIVPFYQPKVCIETGELIGFEALLRWQDAQQRYRYPKELLEAFSDYELTTKISELMQQAIFSDLQSWIKQGLQTVPVSINASPVELTRDNYAEVLLKRMQHYQIPAQLIEIEITEQSLAERGSECVIRTLHKLKQAGIRISLDDFGTGHSSLTHLRDYPVDSLKIDCDFVNRINSDKSIQAIVEAIIKLGPVLSLDIIAEGIETKEQFETLKQFGCHFGQGYLFSNAVNQLEAKQMLKAAS</sequence>
<accession>A0A6C0Y1U0</accession>
<dbReference type="RefSeq" id="WP_152342398.1">
    <property type="nucleotide sequence ID" value="NZ_CP044018.1"/>
</dbReference>
<dbReference type="Gene3D" id="3.30.450.20">
    <property type="entry name" value="PAS domain"/>
    <property type="match status" value="2"/>
</dbReference>
<dbReference type="EMBL" id="CP044455">
    <property type="protein sequence ID" value="QIC70174.1"/>
    <property type="molecule type" value="Genomic_DNA"/>
</dbReference>
<dbReference type="SUPFAM" id="SSF55785">
    <property type="entry name" value="PYP-like sensor domain (PAS domain)"/>
    <property type="match status" value="2"/>
</dbReference>
<dbReference type="Pfam" id="PF08447">
    <property type="entry name" value="PAS_3"/>
    <property type="match status" value="1"/>
</dbReference>
<dbReference type="PROSITE" id="PS50883">
    <property type="entry name" value="EAL"/>
    <property type="match status" value="1"/>
</dbReference>
<dbReference type="SMART" id="SM00267">
    <property type="entry name" value="GGDEF"/>
    <property type="match status" value="1"/>
</dbReference>
<dbReference type="InterPro" id="IPR013655">
    <property type="entry name" value="PAS_fold_3"/>
</dbReference>
<dbReference type="CDD" id="cd00130">
    <property type="entry name" value="PAS"/>
    <property type="match status" value="2"/>
</dbReference>
<dbReference type="InterPro" id="IPR000700">
    <property type="entry name" value="PAS-assoc_C"/>
</dbReference>
<dbReference type="Gene3D" id="3.20.20.450">
    <property type="entry name" value="EAL domain"/>
    <property type="match status" value="1"/>
</dbReference>
<dbReference type="PROSITE" id="PS50113">
    <property type="entry name" value="PAC"/>
    <property type="match status" value="1"/>
</dbReference>
<dbReference type="Pfam" id="PF00563">
    <property type="entry name" value="EAL"/>
    <property type="match status" value="1"/>
</dbReference>
<dbReference type="InterPro" id="IPR000014">
    <property type="entry name" value="PAS"/>
</dbReference>
<dbReference type="PROSITE" id="PS50887">
    <property type="entry name" value="GGDEF"/>
    <property type="match status" value="1"/>
</dbReference>
<dbReference type="SMART" id="SM00052">
    <property type="entry name" value="EAL"/>
    <property type="match status" value="1"/>
</dbReference>
<dbReference type="InterPro" id="IPR043128">
    <property type="entry name" value="Rev_trsase/Diguanyl_cyclase"/>
</dbReference>
<dbReference type="PANTHER" id="PTHR44757">
    <property type="entry name" value="DIGUANYLATE CYCLASE DGCP"/>
    <property type="match status" value="1"/>
</dbReference>
<dbReference type="InterPro" id="IPR029787">
    <property type="entry name" value="Nucleotide_cyclase"/>
</dbReference>
<dbReference type="NCBIfam" id="TIGR00229">
    <property type="entry name" value="sensory_box"/>
    <property type="match status" value="1"/>
</dbReference>
<dbReference type="InterPro" id="IPR035919">
    <property type="entry name" value="EAL_sf"/>
</dbReference>
<dbReference type="NCBIfam" id="TIGR00254">
    <property type="entry name" value="GGDEF"/>
    <property type="match status" value="1"/>
</dbReference>
<evidence type="ECO:0000313" key="1">
    <source>
        <dbReference type="EMBL" id="QIC70174.1"/>
    </source>
</evidence>
<dbReference type="InterPro" id="IPR035965">
    <property type="entry name" value="PAS-like_dom_sf"/>
</dbReference>
<evidence type="ECO:0000313" key="2">
    <source>
        <dbReference type="Proteomes" id="UP000503440"/>
    </source>
</evidence>
<proteinExistence type="predicted"/>
<dbReference type="CDD" id="cd01949">
    <property type="entry name" value="GGDEF"/>
    <property type="match status" value="1"/>
</dbReference>
<dbReference type="CDD" id="cd01948">
    <property type="entry name" value="EAL"/>
    <property type="match status" value="1"/>
</dbReference>
<name>A0A6C0Y1U0_9GAMM</name>
<dbReference type="PANTHER" id="PTHR44757:SF2">
    <property type="entry name" value="BIOFILM ARCHITECTURE MAINTENANCE PROTEIN MBAA"/>
    <property type="match status" value="1"/>
</dbReference>
<dbReference type="Gene3D" id="3.30.70.270">
    <property type="match status" value="1"/>
</dbReference>
<dbReference type="SUPFAM" id="SSF55073">
    <property type="entry name" value="Nucleotide cyclase"/>
    <property type="match status" value="1"/>
</dbReference>
<dbReference type="AlphaFoldDB" id="A0A6C0Y1U0"/>
<dbReference type="Pfam" id="PF08448">
    <property type="entry name" value="PAS_4"/>
    <property type="match status" value="1"/>
</dbReference>
<dbReference type="SMART" id="SM00091">
    <property type="entry name" value="PAS"/>
    <property type="match status" value="2"/>
</dbReference>
<organism evidence="1 2">
    <name type="scientific">Acinetobacter indicus</name>
    <dbReference type="NCBI Taxonomy" id="756892"/>
    <lineage>
        <taxon>Bacteria</taxon>
        <taxon>Pseudomonadati</taxon>
        <taxon>Pseudomonadota</taxon>
        <taxon>Gammaproteobacteria</taxon>
        <taxon>Moraxellales</taxon>
        <taxon>Moraxellaceae</taxon>
        <taxon>Acinetobacter</taxon>
    </lineage>
</organism>
<dbReference type="SUPFAM" id="SSF141868">
    <property type="entry name" value="EAL domain-like"/>
    <property type="match status" value="1"/>
</dbReference>
<reference evidence="1 2" key="1">
    <citation type="submission" date="2019-09" db="EMBL/GenBank/DDBJ databases">
        <title>Non-baumannii Acinetobacter spp. carrying blaNDM-1 isolated in China.</title>
        <authorList>
            <person name="Cui C."/>
            <person name="Chen C."/>
            <person name="Sun J."/>
            <person name="Liu Y."/>
        </authorList>
    </citation>
    <scope>NUCLEOTIDE SEQUENCE [LARGE SCALE GENOMIC DNA]</scope>
    <source>
        <strain evidence="1 2">B18</strain>
    </source>
</reference>
<protein>
    <submittedName>
        <fullName evidence="1">EAL domain-containing protein</fullName>
    </submittedName>
</protein>
<dbReference type="InterPro" id="IPR013656">
    <property type="entry name" value="PAS_4"/>
</dbReference>
<gene>
    <name evidence="1" type="ORF">FSC09_07010</name>
</gene>
<dbReference type="InterPro" id="IPR000160">
    <property type="entry name" value="GGDEF_dom"/>
</dbReference>
<dbReference type="InterPro" id="IPR052155">
    <property type="entry name" value="Biofilm_reg_signaling"/>
</dbReference>
<dbReference type="Pfam" id="PF00990">
    <property type="entry name" value="GGDEF"/>
    <property type="match status" value="1"/>
</dbReference>
<dbReference type="Proteomes" id="UP000503440">
    <property type="component" value="Chromosome"/>
</dbReference>